<comment type="similarity">
    <text evidence="1">Belongs to the enoyl-CoA hydratase/isomerase family.</text>
</comment>
<evidence type="ECO:0000313" key="3">
    <source>
        <dbReference type="Proteomes" id="UP000243719"/>
    </source>
</evidence>
<protein>
    <submittedName>
        <fullName evidence="2">Enoyl-CoA hydratase/carnithine racemase</fullName>
    </submittedName>
</protein>
<dbReference type="AlphaFoldDB" id="A0A1H2PQ70"/>
<dbReference type="STRING" id="1770053.SAMN05216551_106189"/>
<dbReference type="EMBL" id="FNLO01000006">
    <property type="protein sequence ID" value="SDV48943.1"/>
    <property type="molecule type" value="Genomic_DNA"/>
</dbReference>
<dbReference type="InterPro" id="IPR051683">
    <property type="entry name" value="Enoyl-CoA_Hydratase/Isomerase"/>
</dbReference>
<proteinExistence type="inferred from homology"/>
<gene>
    <name evidence="2" type="ORF">SAMN05216551_106189</name>
</gene>
<accession>A0A1H2PQ70</accession>
<dbReference type="GO" id="GO:0003824">
    <property type="term" value="F:catalytic activity"/>
    <property type="evidence" value="ECO:0007669"/>
    <property type="project" value="UniProtKB-ARBA"/>
</dbReference>
<dbReference type="OrthoDB" id="4608673at2"/>
<dbReference type="InterPro" id="IPR029045">
    <property type="entry name" value="ClpP/crotonase-like_dom_sf"/>
</dbReference>
<keyword evidence="3" id="KW-1185">Reference proteome</keyword>
<evidence type="ECO:0000313" key="2">
    <source>
        <dbReference type="EMBL" id="SDV48943.1"/>
    </source>
</evidence>
<dbReference type="InterPro" id="IPR001753">
    <property type="entry name" value="Enoyl-CoA_hydra/iso"/>
</dbReference>
<organism evidence="2 3">
    <name type="scientific">Chitinasiproducens palmae</name>
    <dbReference type="NCBI Taxonomy" id="1770053"/>
    <lineage>
        <taxon>Bacteria</taxon>
        <taxon>Pseudomonadati</taxon>
        <taxon>Pseudomonadota</taxon>
        <taxon>Betaproteobacteria</taxon>
        <taxon>Burkholderiales</taxon>
        <taxon>Burkholderiaceae</taxon>
        <taxon>Chitinasiproducens</taxon>
    </lineage>
</organism>
<dbReference type="Gene3D" id="3.90.226.10">
    <property type="entry name" value="2-enoyl-CoA Hydratase, Chain A, domain 1"/>
    <property type="match status" value="1"/>
</dbReference>
<dbReference type="PANTHER" id="PTHR42964:SF1">
    <property type="entry name" value="POLYKETIDE BIOSYNTHESIS ENOYL-COA HYDRATASE PKSH-RELATED"/>
    <property type="match status" value="1"/>
</dbReference>
<dbReference type="CDD" id="cd06558">
    <property type="entry name" value="crotonase-like"/>
    <property type="match status" value="1"/>
</dbReference>
<dbReference type="Proteomes" id="UP000243719">
    <property type="component" value="Unassembled WGS sequence"/>
</dbReference>
<sequence length="233" mass="25104">MIRYAFSEGVARLTFDSPATANAITYAMMQQYIDGLRQAQTDGARFLLITANGSDFTLGRDQKEKVEGVTREQSLTLILQANAALRAFEGVSIALIQGRALGFGSGIALHSTISVAADSATFGFDEIDHGLAPLVVLAYAPYYIAPRVAQELAITGRHVDAREAREIGIVSRVVPEQELAATGEALVEQLTGRLPAAVRFIRRYHEAQAAYPSDETLNDAVRQLAAWLAAGKP</sequence>
<dbReference type="Pfam" id="PF00378">
    <property type="entry name" value="ECH_1"/>
    <property type="match status" value="1"/>
</dbReference>
<evidence type="ECO:0000256" key="1">
    <source>
        <dbReference type="ARBA" id="ARBA00005254"/>
    </source>
</evidence>
<dbReference type="RefSeq" id="WP_091908379.1">
    <property type="nucleotide sequence ID" value="NZ_FNLO01000006.1"/>
</dbReference>
<reference evidence="3" key="1">
    <citation type="submission" date="2016-09" db="EMBL/GenBank/DDBJ databases">
        <authorList>
            <person name="Varghese N."/>
            <person name="Submissions S."/>
        </authorList>
    </citation>
    <scope>NUCLEOTIDE SEQUENCE [LARGE SCALE GENOMIC DNA]</scope>
    <source>
        <strain evidence="3">JS23</strain>
    </source>
</reference>
<dbReference type="SUPFAM" id="SSF52096">
    <property type="entry name" value="ClpP/crotonase"/>
    <property type="match status" value="1"/>
</dbReference>
<name>A0A1H2PQ70_9BURK</name>
<dbReference type="PANTHER" id="PTHR42964">
    <property type="entry name" value="ENOYL-COA HYDRATASE"/>
    <property type="match status" value="1"/>
</dbReference>